<reference evidence="1 2" key="1">
    <citation type="journal article" date="2017" name="Genome Announc.">
        <title>Draft Genome Sequences of Four Alkaliphilic Bacteria Belonging to the Anaerobacillus Genus.</title>
        <authorList>
            <person name="Bassil N.M."/>
            <person name="Lloyd J.R."/>
        </authorList>
    </citation>
    <scope>NUCLEOTIDE SEQUENCE [LARGE SCALE GENOMIC DNA]</scope>
    <source>
        <strain evidence="1 2">NB2006</strain>
    </source>
</reference>
<evidence type="ECO:0000313" key="2">
    <source>
        <dbReference type="Proteomes" id="UP000180175"/>
    </source>
</evidence>
<dbReference type="PANTHER" id="PTHR37308">
    <property type="entry name" value="INTEGRAL MEMBRANE PROTEIN"/>
    <property type="match status" value="1"/>
</dbReference>
<dbReference type="PANTHER" id="PTHR37308:SF1">
    <property type="entry name" value="POLYPRENYL-PHOSPHATE TRANSPORTER"/>
    <property type="match status" value="1"/>
</dbReference>
<dbReference type="KEGG" id="aia:AWH56_012505"/>
<dbReference type="EMBL" id="CP063356">
    <property type="protein sequence ID" value="QOY38586.2"/>
    <property type="molecule type" value="Genomic_DNA"/>
</dbReference>
<protein>
    <submittedName>
        <fullName evidence="1">DUF368 domain-containing protein</fullName>
    </submittedName>
</protein>
<proteinExistence type="predicted"/>
<dbReference type="Proteomes" id="UP000180175">
    <property type="component" value="Chromosome"/>
</dbReference>
<dbReference type="InterPro" id="IPR007163">
    <property type="entry name" value="VCA0040-like"/>
</dbReference>
<reference evidence="1 2" key="2">
    <citation type="journal article" date="2019" name="Int. J. Syst. Evol. Microbiol.">
        <title>Anaerobacillus isosaccharinicus sp. nov., an alkaliphilic bacterium which degrades isosaccharinic acid.</title>
        <authorList>
            <person name="Bassil N.M."/>
            <person name="Lloyd J.R."/>
        </authorList>
    </citation>
    <scope>NUCLEOTIDE SEQUENCE [LARGE SCALE GENOMIC DNA]</scope>
    <source>
        <strain evidence="1 2">NB2006</strain>
    </source>
</reference>
<evidence type="ECO:0000313" key="1">
    <source>
        <dbReference type="EMBL" id="QOY38586.2"/>
    </source>
</evidence>
<organism evidence="1 2">
    <name type="scientific">Anaerobacillus isosaccharinicus</name>
    <dbReference type="NCBI Taxonomy" id="1532552"/>
    <lineage>
        <taxon>Bacteria</taxon>
        <taxon>Bacillati</taxon>
        <taxon>Bacillota</taxon>
        <taxon>Bacilli</taxon>
        <taxon>Bacillales</taxon>
        <taxon>Bacillaceae</taxon>
        <taxon>Anaerobacillus</taxon>
    </lineage>
</organism>
<dbReference type="Pfam" id="PF04018">
    <property type="entry name" value="VCA0040-like"/>
    <property type="match status" value="1"/>
</dbReference>
<dbReference type="OrthoDB" id="9793746at2"/>
<keyword evidence="2" id="KW-1185">Reference proteome</keyword>
<accession>A0A7S7RE13</accession>
<sequence>MNNIMRNVIRGIIMGITDLIPGISGGTIAMVLGIYHELLASINGVFSKDWRKHLLFLAPLLLGIGIALVSFSRLIEWLIINHSQPLFFFFNGLILGIIPFLLRTANYKKTFQVSHYTLLIIAAILVASTSLIHEGGMQEIWTNLSLSEYIFLFFSGWLASSAMILPGISGSLIFLLLGVYPTVINAISTLNLTVILVTGLGIVFGIIITSKLVQFLLLQFSTLTYSVMIGLVFGSLIVTFPGLPATVPYTILCIALFLTGSILAIMLGRFEHKNKLPKITKKGSMV</sequence>
<gene>
    <name evidence="1" type="ORF">AWH56_012505</name>
</gene>
<name>A0A7S7RE13_9BACI</name>